<dbReference type="GeneTree" id="ENSGT00940000155053"/>
<accession>A0ABI7Z3P9</accession>
<evidence type="ECO:0008006" key="3">
    <source>
        <dbReference type="Google" id="ProtNLM"/>
    </source>
</evidence>
<keyword evidence="2" id="KW-1185">Reference proteome</keyword>
<name>A0ABI7Z3P9_FELCA</name>
<evidence type="ECO:0000313" key="2">
    <source>
        <dbReference type="Proteomes" id="UP000823872"/>
    </source>
</evidence>
<reference evidence="1" key="3">
    <citation type="submission" date="2025-09" db="UniProtKB">
        <authorList>
            <consortium name="Ensembl"/>
        </authorList>
    </citation>
    <scope>IDENTIFICATION</scope>
    <source>
        <strain evidence="1">breed Abyssinian</strain>
    </source>
</reference>
<proteinExistence type="predicted"/>
<protein>
    <recommendedName>
        <fullName evidence="3">Sperm associated antigen 16</fullName>
    </recommendedName>
</protein>
<reference evidence="1" key="2">
    <citation type="submission" date="2025-08" db="UniProtKB">
        <authorList>
            <consortium name="Ensembl"/>
        </authorList>
    </citation>
    <scope>IDENTIFICATION</scope>
    <source>
        <strain evidence="1">breed Abyssinian</strain>
    </source>
</reference>
<dbReference type="Ensembl" id="ENSFCTT00005056836.1">
    <property type="protein sequence ID" value="ENSFCTP00005041795.1"/>
    <property type="gene ID" value="ENSFCTG00005019301.1"/>
</dbReference>
<dbReference type="Proteomes" id="UP000823872">
    <property type="component" value="Chromosome C1"/>
</dbReference>
<evidence type="ECO:0000313" key="1">
    <source>
        <dbReference type="Ensembl" id="ENSFCTP00005041795.1"/>
    </source>
</evidence>
<gene>
    <name evidence="1" type="primary">SPAG16</name>
</gene>
<sequence length="150" mass="17441">MAAKQGLPTLALRVLEEALGMGLTAARDTAEAVAAEGAYYLEQVTVTEASEDDYEYEEIRADAHKLISSLSEVTLMMFTRKSESFLLGYPFVTELQNYMASYIRYQMTILAFQKVKKIWQKQFRWSKNRLPILRFWSRKQSFLQSNQYLK</sequence>
<organism evidence="1 2">
    <name type="scientific">Felis catus</name>
    <name type="common">Cat</name>
    <name type="synonym">Felis silvestris catus</name>
    <dbReference type="NCBI Taxonomy" id="9685"/>
    <lineage>
        <taxon>Eukaryota</taxon>
        <taxon>Metazoa</taxon>
        <taxon>Chordata</taxon>
        <taxon>Craniata</taxon>
        <taxon>Vertebrata</taxon>
        <taxon>Euteleostomi</taxon>
        <taxon>Mammalia</taxon>
        <taxon>Eutheria</taxon>
        <taxon>Laurasiatheria</taxon>
        <taxon>Carnivora</taxon>
        <taxon>Feliformia</taxon>
        <taxon>Felidae</taxon>
        <taxon>Felinae</taxon>
        <taxon>Felis</taxon>
    </lineage>
</organism>
<reference evidence="1 2" key="1">
    <citation type="submission" date="2021-02" db="EMBL/GenBank/DDBJ databases">
        <title>Safari Cat Assemblies.</title>
        <authorList>
            <person name="Bredemeyer K.R."/>
            <person name="Murphy W.J."/>
        </authorList>
    </citation>
    <scope>NUCLEOTIDE SEQUENCE [LARGE SCALE GENOMIC DNA]</scope>
</reference>